<dbReference type="PROSITE" id="PS50018">
    <property type="entry name" value="RAS_GTPASE_ACTIV_2"/>
    <property type="match status" value="1"/>
</dbReference>
<evidence type="ECO:0000259" key="3">
    <source>
        <dbReference type="PROSITE" id="PS50004"/>
    </source>
</evidence>
<dbReference type="InterPro" id="IPR039360">
    <property type="entry name" value="Ras_GTPase"/>
</dbReference>
<dbReference type="SUPFAM" id="SSF49562">
    <property type="entry name" value="C2 domain (Calcium/lipid-binding domain, CaLB)"/>
    <property type="match status" value="2"/>
</dbReference>
<feature type="domain" description="C2" evidence="3">
    <location>
        <begin position="132"/>
        <end position="262"/>
    </location>
</feature>
<dbReference type="InterPro" id="IPR008936">
    <property type="entry name" value="Rho_GTPase_activation_prot"/>
</dbReference>
<gene>
    <name evidence="5" type="primary">RvY_02017-1</name>
    <name evidence="5" type="synonym">RvY_02017.1</name>
    <name evidence="5" type="ORF">RvY_02017</name>
</gene>
<dbReference type="Pfam" id="PF00616">
    <property type="entry name" value="RasGAP"/>
    <property type="match status" value="2"/>
</dbReference>
<dbReference type="EMBL" id="BDGG01000001">
    <property type="protein sequence ID" value="GAU89468.1"/>
    <property type="molecule type" value="Genomic_DNA"/>
</dbReference>
<feature type="domain" description="Ras-GAP" evidence="4">
    <location>
        <begin position="327"/>
        <end position="522"/>
    </location>
</feature>
<evidence type="ECO:0000259" key="2">
    <source>
        <dbReference type="PROSITE" id="PS50003"/>
    </source>
</evidence>
<evidence type="ECO:0000313" key="5">
    <source>
        <dbReference type="EMBL" id="GAU89468.1"/>
    </source>
</evidence>
<dbReference type="SMART" id="SM00239">
    <property type="entry name" value="C2"/>
    <property type="match status" value="2"/>
</dbReference>
<dbReference type="AlphaFoldDB" id="A0A1D1UTG1"/>
<dbReference type="Gene3D" id="2.60.40.150">
    <property type="entry name" value="C2 domain"/>
    <property type="match status" value="2"/>
</dbReference>
<keyword evidence="1" id="KW-0343">GTPase activation</keyword>
<dbReference type="CDD" id="cd05128">
    <property type="entry name" value="RasGAP_GAP1_like"/>
    <property type="match status" value="1"/>
</dbReference>
<comment type="caution">
    <text evidence="5">The sequence shown here is derived from an EMBL/GenBank/DDBJ whole genome shotgun (WGS) entry which is preliminary data.</text>
</comment>
<evidence type="ECO:0000256" key="1">
    <source>
        <dbReference type="ARBA" id="ARBA00022468"/>
    </source>
</evidence>
<dbReference type="InterPro" id="IPR001849">
    <property type="entry name" value="PH_domain"/>
</dbReference>
<dbReference type="Pfam" id="PF00169">
    <property type="entry name" value="PH"/>
    <property type="match status" value="1"/>
</dbReference>
<dbReference type="InterPro" id="IPR011993">
    <property type="entry name" value="PH-like_dom_sf"/>
</dbReference>
<evidence type="ECO:0008006" key="7">
    <source>
        <dbReference type="Google" id="ProtNLM"/>
    </source>
</evidence>
<feature type="domain" description="C2" evidence="3">
    <location>
        <begin position="1"/>
        <end position="121"/>
    </location>
</feature>
<organism evidence="5 6">
    <name type="scientific">Ramazzottius varieornatus</name>
    <name type="common">Water bear</name>
    <name type="synonym">Tardigrade</name>
    <dbReference type="NCBI Taxonomy" id="947166"/>
    <lineage>
        <taxon>Eukaryota</taxon>
        <taxon>Metazoa</taxon>
        <taxon>Ecdysozoa</taxon>
        <taxon>Tardigrada</taxon>
        <taxon>Eutardigrada</taxon>
        <taxon>Parachela</taxon>
        <taxon>Hypsibioidea</taxon>
        <taxon>Ramazzottiidae</taxon>
        <taxon>Ramazzottius</taxon>
    </lineage>
</organism>
<dbReference type="PROSITE" id="PS50003">
    <property type="entry name" value="PH_DOMAIN"/>
    <property type="match status" value="1"/>
</dbReference>
<keyword evidence="6" id="KW-1185">Reference proteome</keyword>
<dbReference type="Pfam" id="PF00168">
    <property type="entry name" value="C2"/>
    <property type="match status" value="2"/>
</dbReference>
<dbReference type="PANTHER" id="PTHR10194:SF148">
    <property type="entry name" value="GTPASE-ACTIVATING PROTEIN"/>
    <property type="match status" value="1"/>
</dbReference>
<reference evidence="5 6" key="1">
    <citation type="journal article" date="2016" name="Nat. Commun.">
        <title>Extremotolerant tardigrade genome and improved radiotolerance of human cultured cells by tardigrade-unique protein.</title>
        <authorList>
            <person name="Hashimoto T."/>
            <person name="Horikawa D.D."/>
            <person name="Saito Y."/>
            <person name="Kuwahara H."/>
            <person name="Kozuka-Hata H."/>
            <person name="Shin-I T."/>
            <person name="Minakuchi Y."/>
            <person name="Ohishi K."/>
            <person name="Motoyama A."/>
            <person name="Aizu T."/>
            <person name="Enomoto A."/>
            <person name="Kondo K."/>
            <person name="Tanaka S."/>
            <person name="Hara Y."/>
            <person name="Koshikawa S."/>
            <person name="Sagara H."/>
            <person name="Miura T."/>
            <person name="Yokobori S."/>
            <person name="Miyagawa K."/>
            <person name="Suzuki Y."/>
            <person name="Kubo T."/>
            <person name="Oyama M."/>
            <person name="Kohara Y."/>
            <person name="Fujiyama A."/>
            <person name="Arakawa K."/>
            <person name="Katayama T."/>
            <person name="Toyoda A."/>
            <person name="Kunieda T."/>
        </authorList>
    </citation>
    <scope>NUCLEOTIDE SEQUENCE [LARGE SCALE GENOMIC DNA]</scope>
    <source>
        <strain evidence="5 6">YOKOZUNA-1</strain>
    </source>
</reference>
<dbReference type="InterPro" id="IPR035892">
    <property type="entry name" value="C2_domain_sf"/>
</dbReference>
<evidence type="ECO:0000259" key="4">
    <source>
        <dbReference type="PROSITE" id="PS50018"/>
    </source>
</evidence>
<dbReference type="SUPFAM" id="SSF48350">
    <property type="entry name" value="GTPase activation domain, GAP"/>
    <property type="match status" value="1"/>
</dbReference>
<dbReference type="PROSITE" id="PS50004">
    <property type="entry name" value="C2"/>
    <property type="match status" value="2"/>
</dbReference>
<dbReference type="Gene3D" id="2.30.29.30">
    <property type="entry name" value="Pleckstrin-homology domain (PH domain)/Phosphotyrosine-binding domain (PTB)"/>
    <property type="match status" value="1"/>
</dbReference>
<dbReference type="Gene3D" id="1.10.506.10">
    <property type="entry name" value="GTPase Activation - p120gap, domain 1"/>
    <property type="match status" value="2"/>
</dbReference>
<dbReference type="STRING" id="947166.A0A1D1UTG1"/>
<proteinExistence type="predicted"/>
<dbReference type="OrthoDB" id="1562946at2759"/>
<dbReference type="InterPro" id="IPR000008">
    <property type="entry name" value="C2_dom"/>
</dbReference>
<dbReference type="Proteomes" id="UP000186922">
    <property type="component" value="Unassembled WGS sequence"/>
</dbReference>
<dbReference type="GO" id="GO:0005096">
    <property type="term" value="F:GTPase activator activity"/>
    <property type="evidence" value="ECO:0007669"/>
    <property type="project" value="UniProtKB-KW"/>
</dbReference>
<evidence type="ECO:0000313" key="6">
    <source>
        <dbReference type="Proteomes" id="UP000186922"/>
    </source>
</evidence>
<dbReference type="SMART" id="SM00233">
    <property type="entry name" value="PH"/>
    <property type="match status" value="1"/>
</dbReference>
<dbReference type="SUPFAM" id="SSF50729">
    <property type="entry name" value="PH domain-like"/>
    <property type="match status" value="1"/>
</dbReference>
<name>A0A1D1UTG1_RAMVA</name>
<dbReference type="PANTHER" id="PTHR10194">
    <property type="entry name" value="RAS GTPASE-ACTIVATING PROTEINS"/>
    <property type="match status" value="1"/>
</dbReference>
<feature type="domain" description="PH" evidence="2">
    <location>
        <begin position="573"/>
        <end position="675"/>
    </location>
</feature>
<accession>A0A1D1UTG1</accession>
<sequence length="831" mass="93869">MLADDPGRIQVMETLNVKICELKNLPPRSSTSPKYRSTYCTVNLDQEQIYSTATVKNNFNPYFGAEYGFEIPRPFRYLNICIFDKNESLTAVNGANGNGALGKVALAKSDLHKYSGKDHWLPIVPVDANSEVRGKLLLEINQVGKELTIKLKEGSELSVSQKRDCDSFTLISLEYPEGSKNKAINREKFPIHQTKTLRKTSAPQFDESCCFNVENLNLSELEVKFSVWHESTGVWGNVFLGEVRVPLGSNFNGTKKHKAWWYLQPRSLEARDEVSAKGSVRLFIRYSSEIIIPDVYYEPLRLMLGKVPKSGPVTASPAFLLGEICEDKTSAAIPLVRVLLKTNRLSKVIRELAKLEMDTILDVHTLFRGNSLLSKCVDELMKLTGKFYLKSFLKEHIDKIYEESRNCEIDPAKLDNAADRVGNLKALMNYTSNILNSVTSSALNCPSVISDVLSELRNSAMQRYPDRTEIQYSVVAGFILLRLVAPAILSPESFGLRNDGGKSDNVTRTLTLVSKAVQSVGNVLSNSTEQVRFKEPYMTEMHVKFGYDPYLKEMKMFLDTVSSSNVIRSFVPAELLKGFLKKRVTQPPSLFGRRSTNRRYFKLTMEELSYGKDPMFASHHIPVSEILSVEYLKNGDELDFRDVFQITASDRQLCLQAASSVEAKEWMDALRFVLSRRSARPSSEFSSGYTDAKSLERGMGGSVATDKVKDLPVNINVTREMEKVHCLLLKNRDKLDRLHENCRQELTSADSLRRLEAKCRMDTIDELIDCVTRLEQEHRHQIKQAYQHNLYGSEFAPIGEEIVLRPKGPFYPELFVSSGSFAVPPSPATRH</sequence>
<protein>
    <recommendedName>
        <fullName evidence="7">Ras-GAP domain-containing protein</fullName>
    </recommendedName>
</protein>
<dbReference type="SMART" id="SM00323">
    <property type="entry name" value="RasGAP"/>
    <property type="match status" value="1"/>
</dbReference>
<dbReference type="InterPro" id="IPR001936">
    <property type="entry name" value="RasGAP_dom"/>
</dbReference>